<dbReference type="InterPro" id="IPR014819">
    <property type="entry name" value="PriCT_2"/>
</dbReference>
<accession>A0A3R8WKV2</accession>
<dbReference type="GO" id="GO:0016817">
    <property type="term" value="F:hydrolase activity, acting on acid anhydrides"/>
    <property type="evidence" value="ECO:0007669"/>
    <property type="project" value="InterPro"/>
</dbReference>
<keyword evidence="3" id="KW-1185">Reference proteome</keyword>
<organism evidence="2 3">
    <name type="scientific">Sphingorhabdus wooponensis</name>
    <dbReference type="NCBI Taxonomy" id="940136"/>
    <lineage>
        <taxon>Bacteria</taxon>
        <taxon>Pseudomonadati</taxon>
        <taxon>Pseudomonadota</taxon>
        <taxon>Alphaproteobacteria</taxon>
        <taxon>Sphingomonadales</taxon>
        <taxon>Sphingomonadaceae</taxon>
        <taxon>Sphingorhabdus</taxon>
    </lineage>
</organism>
<reference evidence="2 3" key="1">
    <citation type="submission" date="2018-12" db="EMBL/GenBank/DDBJ databases">
        <authorList>
            <person name="Kim S.-J."/>
            <person name="Jung G.-Y."/>
        </authorList>
    </citation>
    <scope>NUCLEOTIDE SEQUENCE [LARGE SCALE GENOMIC DNA]</scope>
    <source>
        <strain evidence="2 3">03SU3-P</strain>
    </source>
</reference>
<evidence type="ECO:0000313" key="3">
    <source>
        <dbReference type="Proteomes" id="UP000268553"/>
    </source>
</evidence>
<gene>
    <name evidence="2" type="ORF">D7D48_05280</name>
</gene>
<dbReference type="OrthoDB" id="9763644at2"/>
<evidence type="ECO:0000313" key="2">
    <source>
        <dbReference type="EMBL" id="RRQ52278.1"/>
    </source>
</evidence>
<dbReference type="AlphaFoldDB" id="A0A3R8WKV2"/>
<sequence>MVNLPQTAPAPLRDMPNWVVYRLEKHPNEDRQEKIPHWADGTQRFGTQGGPEDRARLVTFEVAREAAIRMGFDGVGFAHTEGCGIVTLDFDKCVGPDGKVRQDVLDLVTMTYAEYSPSGKGIHAIFIGDADILGNQKANVSEGLDFSVEAFSSKLFTTFTGNTLDYVDVLYGADYLAPLPDITIAACQKRFGPQKAKDDPDDFMIGHEPKTGLSVSQMEGMLAVLDPDMSREDWIKPGMGLHHETDGDDTGFEIWNDWSAKGSKYPGEEELRKQWDSFDRRKSSGQANITMRTVKKMAKEAGYQDPGIDISAVQPADVPKVDATPSHPLLDPFPGFMADVVYLALATAHKRQPAMTLLGVLVAMASACGSKIYLPDGMRLNLYGLCAAPTGSGKDHILHVTGEIARAAGARRLGEFASGAGLEDALCEGGIFASIDEIAHVLSVRGDNGGQHVREVEKMLLKLFSASKADYHTRVKAGTASRCVANPSLNLMGFAVPSKLGEALTEGDIASGLLNRMLIAVGDGAARPQPGLREKFELDATMISKLEALRFASGAITFSAEAEQRVEELNVELYDAEQRLPEEAPERLLLSRKLEKTLRIAGVLSVFDLPGSPQIKIAHLDWAINFVEVSDGMLLQFIERHMHGGKVQANAAKVKDIARSLLLTRPEKCRPTEAHALAKGYAPVSLVAKRCHLNVSDMKDAIAQLEMCGDMQKTTFAHAPTHGRGGKCDVIYFPNDL</sequence>
<comment type="caution">
    <text evidence="2">The sequence shown here is derived from an EMBL/GenBank/DDBJ whole genome shotgun (WGS) entry which is preliminary data.</text>
</comment>
<dbReference type="EMBL" id="RWJI01000001">
    <property type="protein sequence ID" value="RRQ52278.1"/>
    <property type="molecule type" value="Genomic_DNA"/>
</dbReference>
<dbReference type="RefSeq" id="WP_125230295.1">
    <property type="nucleotide sequence ID" value="NZ_RWJI01000001.1"/>
</dbReference>
<feature type="domain" description="Primase C-terminal 2" evidence="1">
    <location>
        <begin position="221"/>
        <end position="298"/>
    </location>
</feature>
<dbReference type="InterPro" id="IPR025048">
    <property type="entry name" value="DUF3987"/>
</dbReference>
<dbReference type="Pfam" id="PF13148">
    <property type="entry name" value="DUF3987"/>
    <property type="match status" value="1"/>
</dbReference>
<protein>
    <submittedName>
        <fullName evidence="2">DUF3987 domain-containing protein</fullName>
    </submittedName>
</protein>
<proteinExistence type="predicted"/>
<dbReference type="Proteomes" id="UP000268553">
    <property type="component" value="Unassembled WGS sequence"/>
</dbReference>
<evidence type="ECO:0000259" key="1">
    <source>
        <dbReference type="Pfam" id="PF08707"/>
    </source>
</evidence>
<name>A0A3R8WKV2_9SPHN</name>
<dbReference type="Pfam" id="PF08707">
    <property type="entry name" value="PriCT_2"/>
    <property type="match status" value="1"/>
</dbReference>